<keyword evidence="1" id="KW-0472">Membrane</keyword>
<comment type="caution">
    <text evidence="2">The sequence shown here is derived from an EMBL/GenBank/DDBJ whole genome shotgun (WGS) entry which is preliminary data.</text>
</comment>
<dbReference type="Proteomes" id="UP001257909">
    <property type="component" value="Unassembled WGS sequence"/>
</dbReference>
<evidence type="ECO:0000313" key="3">
    <source>
        <dbReference type="Proteomes" id="UP001257909"/>
    </source>
</evidence>
<accession>A0ABU1W217</accession>
<feature type="transmembrane region" description="Helical" evidence="1">
    <location>
        <begin position="20"/>
        <end position="46"/>
    </location>
</feature>
<organism evidence="2 3">
    <name type="scientific">Rheinheimera soli</name>
    <dbReference type="NCBI Taxonomy" id="443616"/>
    <lineage>
        <taxon>Bacteria</taxon>
        <taxon>Pseudomonadati</taxon>
        <taxon>Pseudomonadota</taxon>
        <taxon>Gammaproteobacteria</taxon>
        <taxon>Chromatiales</taxon>
        <taxon>Chromatiaceae</taxon>
        <taxon>Rheinheimera</taxon>
    </lineage>
</organism>
<dbReference type="RefSeq" id="WP_310279768.1">
    <property type="nucleotide sequence ID" value="NZ_JAVDWR010000011.1"/>
</dbReference>
<evidence type="ECO:0000256" key="1">
    <source>
        <dbReference type="SAM" id="Phobius"/>
    </source>
</evidence>
<sequence>MDLLNSGKVRNRIKVRSVILALIVHVYLAVFTLGISLILLLIIGLITNSFINREMVEASSNSNKFKKNFPFKYYGQIFGSFQHVFSHSEIIEKNLYLAIESELCDKTPINTLETVTITDIDNDLSETEGRTFIRASSTNTSRGTSITIVLNQARYGKMQSIEWRVLGGGFIDRDKKFNLVAYSVFTFLFWIIPYVKKEHDLLARVRTIYPGSFNDIDVITQIRCLHDAVFNAMINELERNEIDTSELKAQKMQVMNITISGGKVSMGNVVQGAMNKVSNAAKGGKS</sequence>
<keyword evidence="1" id="KW-1133">Transmembrane helix</keyword>
<name>A0ABU1W217_9GAMM</name>
<keyword evidence="1" id="KW-0812">Transmembrane</keyword>
<protein>
    <submittedName>
        <fullName evidence="2">Uncharacterized protein</fullName>
    </submittedName>
</protein>
<gene>
    <name evidence="2" type="ORF">J2W69_002938</name>
</gene>
<reference evidence="2 3" key="1">
    <citation type="submission" date="2023-07" db="EMBL/GenBank/DDBJ databases">
        <title>Sorghum-associated microbial communities from plants grown in Nebraska, USA.</title>
        <authorList>
            <person name="Schachtman D."/>
        </authorList>
    </citation>
    <scope>NUCLEOTIDE SEQUENCE [LARGE SCALE GENOMIC DNA]</scope>
    <source>
        <strain evidence="2 3">4138</strain>
    </source>
</reference>
<proteinExistence type="predicted"/>
<evidence type="ECO:0000313" key="2">
    <source>
        <dbReference type="EMBL" id="MDR7121981.1"/>
    </source>
</evidence>
<keyword evidence="3" id="KW-1185">Reference proteome</keyword>
<dbReference type="EMBL" id="JAVDWR010000011">
    <property type="protein sequence ID" value="MDR7121981.1"/>
    <property type="molecule type" value="Genomic_DNA"/>
</dbReference>